<dbReference type="Gene3D" id="1.10.10.10">
    <property type="entry name" value="Winged helix-like DNA-binding domain superfamily/Winged helix DNA-binding domain"/>
    <property type="match status" value="1"/>
</dbReference>
<dbReference type="Proteomes" id="UP000189761">
    <property type="component" value="Unassembled WGS sequence"/>
</dbReference>
<sequence length="60" mass="7181">MKKYSLEIKLNAIQDYLKGMESFEDTAKRHNVTTTKLKKWVAKYRFRSLGFSPFSFLPYK</sequence>
<organism evidence="1 2">
    <name type="scientific">Heyndrickxia oleronia</name>
    <dbReference type="NCBI Taxonomy" id="38875"/>
    <lineage>
        <taxon>Bacteria</taxon>
        <taxon>Bacillati</taxon>
        <taxon>Bacillota</taxon>
        <taxon>Bacilli</taxon>
        <taxon>Bacillales</taxon>
        <taxon>Bacillaceae</taxon>
        <taxon>Heyndrickxia</taxon>
    </lineage>
</organism>
<dbReference type="Pfam" id="PF01527">
    <property type="entry name" value="HTH_Tnp_1"/>
    <property type="match status" value="1"/>
</dbReference>
<dbReference type="EMBL" id="MTLA01000074">
    <property type="protein sequence ID" value="OOP68931.1"/>
    <property type="molecule type" value="Genomic_DNA"/>
</dbReference>
<evidence type="ECO:0008006" key="3">
    <source>
        <dbReference type="Google" id="ProtNLM"/>
    </source>
</evidence>
<protein>
    <recommendedName>
        <fullName evidence="3">Transposase</fullName>
    </recommendedName>
</protein>
<evidence type="ECO:0000313" key="2">
    <source>
        <dbReference type="Proteomes" id="UP000189761"/>
    </source>
</evidence>
<gene>
    <name evidence="1" type="ORF">BWZ43_08105</name>
</gene>
<keyword evidence="2" id="KW-1185">Reference proteome</keyword>
<accession>A0A8E2I8W3</accession>
<dbReference type="InterPro" id="IPR009057">
    <property type="entry name" value="Homeodomain-like_sf"/>
</dbReference>
<comment type="caution">
    <text evidence="1">The sequence shown here is derived from an EMBL/GenBank/DDBJ whole genome shotgun (WGS) entry which is preliminary data.</text>
</comment>
<dbReference type="GO" id="GO:0004803">
    <property type="term" value="F:transposase activity"/>
    <property type="evidence" value="ECO:0007669"/>
    <property type="project" value="InterPro"/>
</dbReference>
<dbReference type="SUPFAM" id="SSF46689">
    <property type="entry name" value="Homeodomain-like"/>
    <property type="match status" value="1"/>
</dbReference>
<reference evidence="1 2" key="1">
    <citation type="submission" date="2017-01" db="EMBL/GenBank/DDBJ databases">
        <title>Draft genome sequence of Bacillus oleronius.</title>
        <authorList>
            <person name="Allam M."/>
        </authorList>
    </citation>
    <scope>NUCLEOTIDE SEQUENCE [LARGE SCALE GENOMIC DNA]</scope>
    <source>
        <strain evidence="1 2">DSM 9356</strain>
    </source>
</reference>
<dbReference type="GO" id="GO:0003677">
    <property type="term" value="F:DNA binding"/>
    <property type="evidence" value="ECO:0007669"/>
    <property type="project" value="InterPro"/>
</dbReference>
<dbReference type="AlphaFoldDB" id="A0A8E2I8W3"/>
<proteinExistence type="predicted"/>
<evidence type="ECO:0000313" key="1">
    <source>
        <dbReference type="EMBL" id="OOP68931.1"/>
    </source>
</evidence>
<dbReference type="GO" id="GO:0006313">
    <property type="term" value="P:DNA transposition"/>
    <property type="evidence" value="ECO:0007669"/>
    <property type="project" value="InterPro"/>
</dbReference>
<name>A0A8E2I8W3_9BACI</name>
<dbReference type="InterPro" id="IPR036388">
    <property type="entry name" value="WH-like_DNA-bd_sf"/>
</dbReference>
<dbReference type="RefSeq" id="WP_071974995.1">
    <property type="nucleotide sequence ID" value="NZ_CP065424.1"/>
</dbReference>
<dbReference type="InterPro" id="IPR002514">
    <property type="entry name" value="Transposase_8"/>
</dbReference>